<dbReference type="Proteomes" id="UP001152795">
    <property type="component" value="Unassembled WGS sequence"/>
</dbReference>
<comment type="caution">
    <text evidence="1">The sequence shown here is derived from an EMBL/GenBank/DDBJ whole genome shotgun (WGS) entry which is preliminary data.</text>
</comment>
<protein>
    <submittedName>
        <fullName evidence="1">Store-operated calcium entry regulator STIMATE-like</fullName>
    </submittedName>
</protein>
<dbReference type="PANTHER" id="PTHR31735">
    <property type="entry name" value="VACUOLAR MEMBRANE PROTEIN YPL162C"/>
    <property type="match status" value="1"/>
</dbReference>
<accession>A0A7D9HDX8</accession>
<dbReference type="Pfam" id="PF12400">
    <property type="entry name" value="STIMATE"/>
    <property type="match status" value="1"/>
</dbReference>
<dbReference type="EMBL" id="CACRXK020000373">
    <property type="protein sequence ID" value="CAB3981298.1"/>
    <property type="molecule type" value="Genomic_DNA"/>
</dbReference>
<organism evidence="1 2">
    <name type="scientific">Paramuricea clavata</name>
    <name type="common">Red gorgonian</name>
    <name type="synonym">Violescent sea-whip</name>
    <dbReference type="NCBI Taxonomy" id="317549"/>
    <lineage>
        <taxon>Eukaryota</taxon>
        <taxon>Metazoa</taxon>
        <taxon>Cnidaria</taxon>
        <taxon>Anthozoa</taxon>
        <taxon>Octocorallia</taxon>
        <taxon>Malacalcyonacea</taxon>
        <taxon>Plexauridae</taxon>
        <taxon>Paramuricea</taxon>
    </lineage>
</organism>
<gene>
    <name evidence="1" type="ORF">PACLA_8A018954</name>
</gene>
<sequence>MLIMNSSVSTLYLNATRSTTSTTLANTTMAAREDTVAVKCDLTDTFGFFIQGLLAVVAFSTLILKRFREPKNLRRPLQIWFYDTSKQAIGALVIHFANVYLSTLFKGDPCTWYFINYLLDSTIGLCLIYIFLQISQFIVHCYKWDTLILGEYGKPPQCDAWIGQCGLYILIMILEKIAIALLVMLDFWHDVRRFILKPVRKYPKVEVALVMLIVPFIINAIMFWVVDNFLMRKAKKSRETNETGRVQFSRVNSSNTEEVEVLLDNSDSEHLTHRGHEA</sequence>
<dbReference type="AlphaFoldDB" id="A0A7D9HDX8"/>
<evidence type="ECO:0000313" key="2">
    <source>
        <dbReference type="Proteomes" id="UP001152795"/>
    </source>
</evidence>
<keyword evidence="2" id="KW-1185">Reference proteome</keyword>
<name>A0A7D9HDX8_PARCT</name>
<proteinExistence type="predicted"/>
<evidence type="ECO:0000313" key="1">
    <source>
        <dbReference type="EMBL" id="CAB3981298.1"/>
    </source>
</evidence>
<dbReference type="GO" id="GO:0016020">
    <property type="term" value="C:membrane"/>
    <property type="evidence" value="ECO:0007669"/>
    <property type="project" value="TreeGrafter"/>
</dbReference>
<dbReference type="PANTHER" id="PTHR31735:SF1">
    <property type="entry name" value="VACUOLAR MEMBRANE PROTEIN YPL162C"/>
    <property type="match status" value="1"/>
</dbReference>
<dbReference type="OrthoDB" id="431202at2759"/>
<reference evidence="1" key="1">
    <citation type="submission" date="2020-04" db="EMBL/GenBank/DDBJ databases">
        <authorList>
            <person name="Alioto T."/>
            <person name="Alioto T."/>
            <person name="Gomez Garrido J."/>
        </authorList>
    </citation>
    <scope>NUCLEOTIDE SEQUENCE</scope>
    <source>
        <strain evidence="1">A484AB</strain>
    </source>
</reference>
<dbReference type="InterPro" id="IPR022127">
    <property type="entry name" value="STIMATE/YPL162C"/>
</dbReference>